<name>A0A3E1K640_9GAMM</name>
<keyword evidence="2" id="KW-1185">Reference proteome</keyword>
<organism evidence="1 2">
    <name type="scientific">Wenzhouxiangella sediminis</name>
    <dbReference type="NCBI Taxonomy" id="1792836"/>
    <lineage>
        <taxon>Bacteria</taxon>
        <taxon>Pseudomonadati</taxon>
        <taxon>Pseudomonadota</taxon>
        <taxon>Gammaproteobacteria</taxon>
        <taxon>Chromatiales</taxon>
        <taxon>Wenzhouxiangellaceae</taxon>
        <taxon>Wenzhouxiangella</taxon>
    </lineage>
</organism>
<sequence>MAFLSLLDDRARPKGSRDPLGFEMVWTHFGRRVVGNLTTITSSLSNFAVALLGFHWANEIHADASADERRAKVLESFLRYEQLAGYLRYLGGDRDIMGITRVSRRMTSGDEPIRFGMSADDQILSDQTSYGLWGLYASPMQNSGLISGDDRQPTQVGFAVSRRLERGLEKASLTDLFMSERKVSAKSLEHHSKSFVAAIADSDTREQLLEILMQGGEGNAVQQEIWQITRELAGRDALPERYPDFVAALKASTSNPQIESRLTALDSVERLLVAVNNLFDYCRRKDGERLELVLAQLEGRYDFSYIPNDIDFEPAGSRGALLERIRSALRAGETEKAVLEILELNRQVMEDRDGAPWVEVENNGRLRVRVPKETAVLRPSEELKYAWDYDYFMGSYLAIARDALL</sequence>
<comment type="caution">
    <text evidence="1">The sequence shown here is derived from an EMBL/GenBank/DDBJ whole genome shotgun (WGS) entry which is preliminary data.</text>
</comment>
<dbReference type="RefSeq" id="WP_116651629.1">
    <property type="nucleotide sequence ID" value="NZ_QUZK01000047.1"/>
</dbReference>
<dbReference type="AlphaFoldDB" id="A0A3E1K640"/>
<evidence type="ECO:0000313" key="2">
    <source>
        <dbReference type="Proteomes" id="UP000260351"/>
    </source>
</evidence>
<dbReference type="OrthoDB" id="7604978at2"/>
<gene>
    <name evidence="1" type="ORF">DZC52_13250</name>
</gene>
<dbReference type="Proteomes" id="UP000260351">
    <property type="component" value="Unassembled WGS sequence"/>
</dbReference>
<reference evidence="1 2" key="1">
    <citation type="submission" date="2018-08" db="EMBL/GenBank/DDBJ databases">
        <title>Wenzhouxiangella salilacus sp. nov., a novel bacterium isolated from a saline lake in Xinjiang Province, China.</title>
        <authorList>
            <person name="Han S."/>
        </authorList>
    </citation>
    <scope>NUCLEOTIDE SEQUENCE [LARGE SCALE GENOMIC DNA]</scope>
    <source>
        <strain evidence="1 2">XDB06</strain>
    </source>
</reference>
<evidence type="ECO:0000313" key="1">
    <source>
        <dbReference type="EMBL" id="RFF29406.1"/>
    </source>
</evidence>
<proteinExistence type="predicted"/>
<dbReference type="EMBL" id="QUZK01000047">
    <property type="protein sequence ID" value="RFF29406.1"/>
    <property type="molecule type" value="Genomic_DNA"/>
</dbReference>
<accession>A0A3E1K640</accession>
<protein>
    <submittedName>
        <fullName evidence="1">Uncharacterized protein</fullName>
    </submittedName>
</protein>